<dbReference type="InterPro" id="IPR023458">
    <property type="entry name" value="Met-tRNA_ligase_1"/>
</dbReference>
<dbReference type="PROSITE" id="PS00178">
    <property type="entry name" value="AA_TRNA_LIGASE_I"/>
    <property type="match status" value="1"/>
</dbReference>
<dbReference type="PANTHER" id="PTHR45765:SF1">
    <property type="entry name" value="METHIONINE--TRNA LIGASE, CYTOPLASMIC"/>
    <property type="match status" value="1"/>
</dbReference>
<evidence type="ECO:0000256" key="14">
    <source>
        <dbReference type="SAM" id="MobiDB-lite"/>
    </source>
</evidence>
<evidence type="ECO:0000313" key="17">
    <source>
        <dbReference type="EMBL" id="RXK40051.1"/>
    </source>
</evidence>
<dbReference type="EC" id="6.1.1.10" evidence="3"/>
<dbReference type="GO" id="GO:0006431">
    <property type="term" value="P:methionyl-tRNA aminoacylation"/>
    <property type="evidence" value="ECO:0007669"/>
    <property type="project" value="InterPro"/>
</dbReference>
<dbReference type="SUPFAM" id="SSF47323">
    <property type="entry name" value="Anticodon-binding domain of a subclass of class I aminoacyl-tRNA synthetases"/>
    <property type="match status" value="1"/>
</dbReference>
<dbReference type="AlphaFoldDB" id="A0A4Q1BQ46"/>
<dbReference type="InParanoid" id="A0A4Q1BQ46"/>
<dbReference type="PANTHER" id="PTHR45765">
    <property type="entry name" value="METHIONINE--TRNA LIGASE"/>
    <property type="match status" value="1"/>
</dbReference>
<dbReference type="GO" id="GO:0017101">
    <property type="term" value="C:aminoacyl-tRNA synthetase multienzyme complex"/>
    <property type="evidence" value="ECO:0007669"/>
    <property type="project" value="TreeGrafter"/>
</dbReference>
<evidence type="ECO:0000256" key="5">
    <source>
        <dbReference type="ARBA" id="ARBA00022598"/>
    </source>
</evidence>
<dbReference type="FunCoup" id="A0A4Q1BQ46">
    <property type="interactions" value="483"/>
</dbReference>
<keyword evidence="13" id="KW-0175">Coiled coil</keyword>
<evidence type="ECO:0000259" key="16">
    <source>
        <dbReference type="Pfam" id="PF19303"/>
    </source>
</evidence>
<evidence type="ECO:0000256" key="1">
    <source>
        <dbReference type="ARBA" id="ARBA00004496"/>
    </source>
</evidence>
<evidence type="ECO:0000256" key="9">
    <source>
        <dbReference type="ARBA" id="ARBA00023146"/>
    </source>
</evidence>
<dbReference type="InterPro" id="IPR001412">
    <property type="entry name" value="aa-tRNA-synth_I_CS"/>
</dbReference>
<evidence type="ECO:0000256" key="8">
    <source>
        <dbReference type="ARBA" id="ARBA00022917"/>
    </source>
</evidence>
<dbReference type="NCBIfam" id="TIGR00398">
    <property type="entry name" value="metG"/>
    <property type="match status" value="1"/>
</dbReference>
<dbReference type="InterPro" id="IPR015413">
    <property type="entry name" value="Methionyl/Leucyl_tRNA_Synth"/>
</dbReference>
<sequence length="731" mass="81864">MGAQRIRQTPGLLMEVHDPSQGPILPKKGQRNVLITSALPYVNNVPHLGNIIGSTLSADVFARYCRTLNVPTLYICGTDEYGTATETKALEEGVTPMELCTKFYQLHTEIYKWFELSFDKWGRTSTPEHAEITQSVYKHIHDNGLFRLETADQTYCEDDKLFLADRFVEGTCPQCGYDDARGDQCDKCSLTFSSPTSLINPRCKRNKSHTLSVRPSTHACLRLDLIQPKLEEWMQKARVKGKWGTNAVITEKGEIIEPRMLGEGLRPSAVTRDLKWGVEVPKLGIKEEDEAMEGKVIYVWFDAPIGYPSITATYTDKWQEWWMNPDDVELYQFMGKDNVYFHTVLFPAMLLADGRNWTMLHNISSTQYLNYEDTKFSKSRNVGVFGNNAKETGQPPSVWRYYLLSQRPETSDSAFLWSNFIAANNNELLANLGNFVNRVIKFINVKYESVVPGPKEYEGGEVTADPSPTTPAEKIDVAFMTEINSRLTEYRELMDSTKLRSGLATVMSISSAGNAYLQESGLDNSLLASEPERCAQVLLNAVNLIYLLSVLVHPFMPTTSSSILGQLNAPARSLPKTFSIDILPGHALNKAEHLFKKIDNPTEQQQEWQRQFGGDAVLGSKVDPAGPGGNAEGGKVPQVNEVIKISKKEQQGVKQREMSKLKKLAAAEAEKHKTPEEKELEEKVEAQGKLVAALKTGKAEGDVEKEMAKAKDLKGELMELRKKLKETSLES</sequence>
<feature type="domain" description="Methionyl-tRNA synthetase anticodon-binding" evidence="16">
    <location>
        <begin position="476"/>
        <end position="615"/>
    </location>
</feature>
<feature type="region of interest" description="Disordered" evidence="14">
    <location>
        <begin position="647"/>
        <end position="684"/>
    </location>
</feature>
<dbReference type="EMBL" id="SDIL01000023">
    <property type="protein sequence ID" value="RXK40051.1"/>
    <property type="molecule type" value="Genomic_DNA"/>
</dbReference>
<evidence type="ECO:0000256" key="2">
    <source>
        <dbReference type="ARBA" id="ARBA00005594"/>
    </source>
</evidence>
<dbReference type="CDD" id="cd00814">
    <property type="entry name" value="MetRS_core"/>
    <property type="match status" value="1"/>
</dbReference>
<dbReference type="InterPro" id="IPR014758">
    <property type="entry name" value="Met-tRNA_synth"/>
</dbReference>
<keyword evidence="5 12" id="KW-0436">Ligase</keyword>
<proteinExistence type="inferred from homology"/>
<keyword evidence="9 12" id="KW-0030">Aminoacyl-tRNA synthetase</keyword>
<dbReference type="FunFam" id="2.20.28.20:FF:000001">
    <property type="entry name" value="Methionine--tRNA ligase"/>
    <property type="match status" value="1"/>
</dbReference>
<dbReference type="SUPFAM" id="SSF52374">
    <property type="entry name" value="Nucleotidylyl transferase"/>
    <property type="match status" value="1"/>
</dbReference>
<dbReference type="FunFam" id="1.10.730.10:FF:000037">
    <property type="entry name" value="Methionyl-tRNA synthetase"/>
    <property type="match status" value="1"/>
</dbReference>
<comment type="similarity">
    <text evidence="2 12">Belongs to the class-I aminoacyl-tRNA synthetase family.</text>
</comment>
<dbReference type="Pfam" id="PF09334">
    <property type="entry name" value="tRNA-synt_1g"/>
    <property type="match status" value="1"/>
</dbReference>
<dbReference type="Pfam" id="PF19303">
    <property type="entry name" value="Anticodon_3"/>
    <property type="match status" value="1"/>
</dbReference>
<keyword evidence="4" id="KW-0963">Cytoplasm</keyword>
<feature type="compositionally biased region" description="Basic and acidic residues" evidence="14">
    <location>
        <begin position="668"/>
        <end position="684"/>
    </location>
</feature>
<dbReference type="InterPro" id="IPR009080">
    <property type="entry name" value="tRNAsynth_Ia_anticodon-bd"/>
</dbReference>
<dbReference type="CDD" id="cd07957">
    <property type="entry name" value="Anticodon_Ia_Met"/>
    <property type="match status" value="1"/>
</dbReference>
<comment type="caution">
    <text evidence="17">The sequence shown here is derived from an EMBL/GenBank/DDBJ whole genome shotgun (WGS) entry which is preliminary data.</text>
</comment>
<feature type="compositionally biased region" description="Basic and acidic residues" evidence="14">
    <location>
        <begin position="647"/>
        <end position="660"/>
    </location>
</feature>
<evidence type="ECO:0000313" key="18">
    <source>
        <dbReference type="Proteomes" id="UP000289152"/>
    </source>
</evidence>
<dbReference type="InterPro" id="IPR033911">
    <property type="entry name" value="MetRS_core"/>
</dbReference>
<evidence type="ECO:0000256" key="6">
    <source>
        <dbReference type="ARBA" id="ARBA00022741"/>
    </source>
</evidence>
<dbReference type="SUPFAM" id="SSF57770">
    <property type="entry name" value="Methionyl-tRNA synthetase (MetRS), Zn-domain"/>
    <property type="match status" value="1"/>
</dbReference>
<comment type="subcellular location">
    <subcellularLocation>
        <location evidence="1">Cytoplasm</location>
    </subcellularLocation>
</comment>
<gene>
    <name evidence="17" type="ORF">M231_02691</name>
</gene>
<evidence type="ECO:0000259" key="15">
    <source>
        <dbReference type="Pfam" id="PF09334"/>
    </source>
</evidence>
<dbReference type="GO" id="GO:0005829">
    <property type="term" value="C:cytosol"/>
    <property type="evidence" value="ECO:0007669"/>
    <property type="project" value="TreeGrafter"/>
</dbReference>
<keyword evidence="8 12" id="KW-0648">Protein biosynthesis</keyword>
<accession>A0A4Q1BQ46</accession>
<evidence type="ECO:0000256" key="4">
    <source>
        <dbReference type="ARBA" id="ARBA00022490"/>
    </source>
</evidence>
<dbReference type="VEuPathDB" id="FungiDB:TREMEDRAFT_33454"/>
<dbReference type="InterPro" id="IPR014729">
    <property type="entry name" value="Rossmann-like_a/b/a_fold"/>
</dbReference>
<dbReference type="Gene3D" id="3.40.50.620">
    <property type="entry name" value="HUPs"/>
    <property type="match status" value="1"/>
</dbReference>
<protein>
    <recommendedName>
        <fullName evidence="3">methionine--tRNA ligase</fullName>
        <ecNumber evidence="3">6.1.1.10</ecNumber>
    </recommendedName>
    <alternativeName>
        <fullName evidence="10">Methionyl-tRNA synthetase</fullName>
    </alternativeName>
</protein>
<dbReference type="Gene3D" id="2.20.28.20">
    <property type="entry name" value="Methionyl-tRNA synthetase, Zn-domain"/>
    <property type="match status" value="1"/>
</dbReference>
<evidence type="ECO:0000256" key="12">
    <source>
        <dbReference type="RuleBase" id="RU363039"/>
    </source>
</evidence>
<feature type="domain" description="Methionyl/Leucyl tRNA synthetase" evidence="15">
    <location>
        <begin position="33"/>
        <end position="439"/>
    </location>
</feature>
<keyword evidence="7 12" id="KW-0067">ATP-binding</keyword>
<dbReference type="GO" id="GO:0004825">
    <property type="term" value="F:methionine-tRNA ligase activity"/>
    <property type="evidence" value="ECO:0007669"/>
    <property type="project" value="UniProtKB-EC"/>
</dbReference>
<dbReference type="OrthoDB" id="5844513at2759"/>
<dbReference type="Gene3D" id="1.10.730.10">
    <property type="entry name" value="Isoleucyl-tRNA Synthetase, Domain 1"/>
    <property type="match status" value="1"/>
</dbReference>
<reference evidence="17 18" key="1">
    <citation type="submission" date="2016-06" db="EMBL/GenBank/DDBJ databases">
        <title>Evolution of pathogenesis and genome organization in the Tremellales.</title>
        <authorList>
            <person name="Cuomo C."/>
            <person name="Litvintseva A."/>
            <person name="Heitman J."/>
            <person name="Chen Y."/>
            <person name="Sun S."/>
            <person name="Springer D."/>
            <person name="Dromer F."/>
            <person name="Young S."/>
            <person name="Zeng Q."/>
            <person name="Chapman S."/>
            <person name="Gujja S."/>
            <person name="Saif S."/>
            <person name="Birren B."/>
        </authorList>
    </citation>
    <scope>NUCLEOTIDE SEQUENCE [LARGE SCALE GENOMIC DNA]</scope>
    <source>
        <strain evidence="17 18">ATCC 28783</strain>
    </source>
</reference>
<dbReference type="InterPro" id="IPR041872">
    <property type="entry name" value="Anticodon_Met"/>
</dbReference>
<keyword evidence="18" id="KW-1185">Reference proteome</keyword>
<keyword evidence="6 12" id="KW-0547">Nucleotide-binding</keyword>
<evidence type="ECO:0000256" key="3">
    <source>
        <dbReference type="ARBA" id="ARBA00012838"/>
    </source>
</evidence>
<dbReference type="GO" id="GO:0005524">
    <property type="term" value="F:ATP binding"/>
    <property type="evidence" value="ECO:0007669"/>
    <property type="project" value="UniProtKB-KW"/>
</dbReference>
<comment type="catalytic activity">
    <reaction evidence="11">
        <text>tRNA(Met) + L-methionine + ATP = L-methionyl-tRNA(Met) + AMP + diphosphate</text>
        <dbReference type="Rhea" id="RHEA:13481"/>
        <dbReference type="Rhea" id="RHEA-COMP:9667"/>
        <dbReference type="Rhea" id="RHEA-COMP:9698"/>
        <dbReference type="ChEBI" id="CHEBI:30616"/>
        <dbReference type="ChEBI" id="CHEBI:33019"/>
        <dbReference type="ChEBI" id="CHEBI:57844"/>
        <dbReference type="ChEBI" id="CHEBI:78442"/>
        <dbReference type="ChEBI" id="CHEBI:78530"/>
        <dbReference type="ChEBI" id="CHEBI:456215"/>
        <dbReference type="EC" id="6.1.1.10"/>
    </reaction>
</comment>
<dbReference type="GO" id="GO:0017102">
    <property type="term" value="C:methionyl glutamyl tRNA synthetase complex"/>
    <property type="evidence" value="ECO:0007669"/>
    <property type="project" value="UniProtKB-ARBA"/>
</dbReference>
<name>A0A4Q1BQ46_TREME</name>
<feature type="coiled-coil region" evidence="13">
    <location>
        <begin position="703"/>
        <end position="730"/>
    </location>
</feature>
<dbReference type="PRINTS" id="PR01041">
    <property type="entry name" value="TRNASYNTHMET"/>
</dbReference>
<organism evidence="17 18">
    <name type="scientific">Tremella mesenterica</name>
    <name type="common">Jelly fungus</name>
    <dbReference type="NCBI Taxonomy" id="5217"/>
    <lineage>
        <taxon>Eukaryota</taxon>
        <taxon>Fungi</taxon>
        <taxon>Dikarya</taxon>
        <taxon>Basidiomycota</taxon>
        <taxon>Agaricomycotina</taxon>
        <taxon>Tremellomycetes</taxon>
        <taxon>Tremellales</taxon>
        <taxon>Tremellaceae</taxon>
        <taxon>Tremella</taxon>
    </lineage>
</organism>
<dbReference type="InterPro" id="IPR029038">
    <property type="entry name" value="MetRS_Zn"/>
</dbReference>
<dbReference type="GO" id="GO:0036464">
    <property type="term" value="C:cytoplasmic ribonucleoprotein granule"/>
    <property type="evidence" value="ECO:0007669"/>
    <property type="project" value="UniProtKB-ARBA"/>
</dbReference>
<evidence type="ECO:0000256" key="13">
    <source>
        <dbReference type="SAM" id="Coils"/>
    </source>
</evidence>
<evidence type="ECO:0000256" key="11">
    <source>
        <dbReference type="ARBA" id="ARBA00047364"/>
    </source>
</evidence>
<evidence type="ECO:0000256" key="7">
    <source>
        <dbReference type="ARBA" id="ARBA00022840"/>
    </source>
</evidence>
<dbReference type="Proteomes" id="UP000289152">
    <property type="component" value="Unassembled WGS sequence"/>
</dbReference>
<dbReference type="STRING" id="5217.A0A4Q1BQ46"/>
<evidence type="ECO:0000256" key="10">
    <source>
        <dbReference type="ARBA" id="ARBA00030904"/>
    </source>
</evidence>